<dbReference type="PANTHER" id="PTHR13390:SF0">
    <property type="entry name" value="LIPID DROPLET-ASSOCIATED HYDROLASE"/>
    <property type="match status" value="1"/>
</dbReference>
<dbReference type="GO" id="GO:0016298">
    <property type="term" value="F:lipase activity"/>
    <property type="evidence" value="ECO:0007669"/>
    <property type="project" value="InterPro"/>
</dbReference>
<proteinExistence type="inferred from homology"/>
<dbReference type="InterPro" id="IPR019363">
    <property type="entry name" value="LDAH"/>
</dbReference>
<comment type="caution">
    <text evidence="5">The sequence shown here is derived from an EMBL/GenBank/DDBJ whole genome shotgun (WGS) entry which is preliminary data.</text>
</comment>
<evidence type="ECO:0000313" key="5">
    <source>
        <dbReference type="EMBL" id="KAF5750566.1"/>
    </source>
</evidence>
<dbReference type="PANTHER" id="PTHR13390">
    <property type="entry name" value="LIPASE"/>
    <property type="match status" value="1"/>
</dbReference>
<dbReference type="Proteomes" id="UP000593562">
    <property type="component" value="Unassembled WGS sequence"/>
</dbReference>
<evidence type="ECO:0000256" key="2">
    <source>
        <dbReference type="ARBA" id="ARBA00008300"/>
    </source>
</evidence>
<comment type="similarity">
    <text evidence="2">Belongs to the AB hydrolase superfamily. LDAH family.</text>
</comment>
<dbReference type="Gene3D" id="3.40.50.1820">
    <property type="entry name" value="alpha/beta hydrolase"/>
    <property type="match status" value="1"/>
</dbReference>
<dbReference type="FunCoup" id="A0A7J7DWT9">
    <property type="interactions" value="2711"/>
</dbReference>
<dbReference type="AlphaFoldDB" id="A0A7J7DWT9"/>
<keyword evidence="3" id="KW-0551">Lipid droplet</keyword>
<reference evidence="5 6" key="1">
    <citation type="journal article" date="2020" name="Nat. Commun.">
        <title>Genome of Tripterygium wilfordii and identification of cytochrome P450 involved in triptolide biosynthesis.</title>
        <authorList>
            <person name="Tu L."/>
            <person name="Su P."/>
            <person name="Zhang Z."/>
            <person name="Gao L."/>
            <person name="Wang J."/>
            <person name="Hu T."/>
            <person name="Zhou J."/>
            <person name="Zhang Y."/>
            <person name="Zhao Y."/>
            <person name="Liu Y."/>
            <person name="Song Y."/>
            <person name="Tong Y."/>
            <person name="Lu Y."/>
            <person name="Yang J."/>
            <person name="Xu C."/>
            <person name="Jia M."/>
            <person name="Peters R.J."/>
            <person name="Huang L."/>
            <person name="Gao W."/>
        </authorList>
    </citation>
    <scope>NUCLEOTIDE SEQUENCE [LARGE SCALE GENOMIC DNA]</scope>
    <source>
        <strain evidence="6">cv. XIE 37</strain>
        <tissue evidence="5">Leaf</tissue>
    </source>
</reference>
<accession>A0A7J7DWT9</accession>
<evidence type="ECO:0000256" key="1">
    <source>
        <dbReference type="ARBA" id="ARBA00004502"/>
    </source>
</evidence>
<dbReference type="EMBL" id="JAAARO010000003">
    <property type="protein sequence ID" value="KAF5750566.1"/>
    <property type="molecule type" value="Genomic_DNA"/>
</dbReference>
<comment type="subcellular location">
    <subcellularLocation>
        <location evidence="1">Lipid droplet</location>
    </subcellularLocation>
</comment>
<dbReference type="OrthoDB" id="448051at2759"/>
<protein>
    <submittedName>
        <fullName evidence="5">UPF0554 protein-like isoform X2</fullName>
    </submittedName>
</protein>
<sequence>MPFRLLSPAARAIHCRWCSTLAYRRRFILLLLSAPRKKHSGSVSKCSARDMSSNNFDFETKRPVNFRLCNLSSYTVEVLEIHADNPKLQVLVIPGNPGIVQFYKDFVESLFEQLGGRASVIAVGHICQTKKNWERGRLFSLQEQIDHKVDFIGQELHNSGVPLVLLGHSIGSYIAIEVLKRCPEVILCIGLYPFLTLNQHSERQSIIGKIAASSVLSAGLSFMVASLGLLPKWASRLIVSNSVGKSWSKTAVDALCSHLMQYHTMRNVLFLAMTEFKKLSDTPDWMFMRQNQGKIVFLFGIDDHWGPMQVFEEISKKVPGIALSIEREGHTHSFCCTEAGSVWVAQHVASLIKNQISSK</sequence>
<keyword evidence="6" id="KW-1185">Reference proteome</keyword>
<evidence type="ECO:0000256" key="4">
    <source>
        <dbReference type="ARBA" id="ARBA00022801"/>
    </source>
</evidence>
<dbReference type="InParanoid" id="A0A7J7DWT9"/>
<dbReference type="FunFam" id="3.40.50.1820:FF:000267">
    <property type="entry name" value="Alpha/beta-Hydrolases superfamily protein"/>
    <property type="match status" value="1"/>
</dbReference>
<gene>
    <name evidence="5" type="ORF">HS088_TW03G00905</name>
</gene>
<keyword evidence="4" id="KW-0378">Hydrolase</keyword>
<dbReference type="GO" id="GO:0019915">
    <property type="term" value="P:lipid storage"/>
    <property type="evidence" value="ECO:0007669"/>
    <property type="project" value="InterPro"/>
</dbReference>
<evidence type="ECO:0000313" key="6">
    <source>
        <dbReference type="Proteomes" id="UP000593562"/>
    </source>
</evidence>
<dbReference type="Pfam" id="PF10230">
    <property type="entry name" value="LIDHydrolase"/>
    <property type="match status" value="1"/>
</dbReference>
<organism evidence="5 6">
    <name type="scientific">Tripterygium wilfordii</name>
    <name type="common">Thunder God vine</name>
    <dbReference type="NCBI Taxonomy" id="458696"/>
    <lineage>
        <taxon>Eukaryota</taxon>
        <taxon>Viridiplantae</taxon>
        <taxon>Streptophyta</taxon>
        <taxon>Embryophyta</taxon>
        <taxon>Tracheophyta</taxon>
        <taxon>Spermatophyta</taxon>
        <taxon>Magnoliopsida</taxon>
        <taxon>eudicotyledons</taxon>
        <taxon>Gunneridae</taxon>
        <taxon>Pentapetalae</taxon>
        <taxon>rosids</taxon>
        <taxon>fabids</taxon>
        <taxon>Celastrales</taxon>
        <taxon>Celastraceae</taxon>
        <taxon>Tripterygium</taxon>
    </lineage>
</organism>
<name>A0A7J7DWT9_TRIWF</name>
<evidence type="ECO:0000256" key="3">
    <source>
        <dbReference type="ARBA" id="ARBA00022677"/>
    </source>
</evidence>
<dbReference type="GO" id="GO:0005811">
    <property type="term" value="C:lipid droplet"/>
    <property type="evidence" value="ECO:0007669"/>
    <property type="project" value="UniProtKB-SubCell"/>
</dbReference>
<dbReference type="SUPFAM" id="SSF53474">
    <property type="entry name" value="alpha/beta-Hydrolases"/>
    <property type="match status" value="1"/>
</dbReference>
<dbReference type="InterPro" id="IPR029058">
    <property type="entry name" value="AB_hydrolase_fold"/>
</dbReference>